<accession>A0A1H8I3R6</accession>
<keyword evidence="5 9" id="KW-0269">Exonuclease</keyword>
<feature type="domain" description="DHHA1" evidence="7">
    <location>
        <begin position="345"/>
        <end position="437"/>
    </location>
</feature>
<name>A0A1H8I3R6_9FIRM</name>
<reference evidence="9 10" key="1">
    <citation type="submission" date="2016-10" db="EMBL/GenBank/DDBJ databases">
        <authorList>
            <person name="de Groot N.N."/>
        </authorList>
    </citation>
    <scope>NUCLEOTIDE SEQUENCE [LARGE SCALE GENOMIC DNA]</scope>
    <source>
        <strain evidence="9 10">Calf135</strain>
    </source>
</reference>
<dbReference type="Proteomes" id="UP000199512">
    <property type="component" value="Unassembled WGS sequence"/>
</dbReference>
<evidence type="ECO:0000256" key="2">
    <source>
        <dbReference type="ARBA" id="ARBA00019841"/>
    </source>
</evidence>
<feature type="domain" description="RecJ OB" evidence="8">
    <location>
        <begin position="453"/>
        <end position="558"/>
    </location>
</feature>
<dbReference type="PANTHER" id="PTHR30255:SF2">
    <property type="entry name" value="SINGLE-STRANDED-DNA-SPECIFIC EXONUCLEASE RECJ"/>
    <property type="match status" value="1"/>
</dbReference>
<evidence type="ECO:0000259" key="8">
    <source>
        <dbReference type="Pfam" id="PF17768"/>
    </source>
</evidence>
<dbReference type="GO" id="GO:0006281">
    <property type="term" value="P:DNA repair"/>
    <property type="evidence" value="ECO:0007669"/>
    <property type="project" value="InterPro"/>
</dbReference>
<evidence type="ECO:0000256" key="4">
    <source>
        <dbReference type="ARBA" id="ARBA00022801"/>
    </source>
</evidence>
<proteinExistence type="inferred from homology"/>
<dbReference type="InterPro" id="IPR001667">
    <property type="entry name" value="DDH_dom"/>
</dbReference>
<dbReference type="InterPro" id="IPR051673">
    <property type="entry name" value="SSDNA_exonuclease_RecJ"/>
</dbReference>
<organism evidence="9 10">
    <name type="scientific">Peptostreptococcus russellii</name>
    <dbReference type="NCBI Taxonomy" id="215200"/>
    <lineage>
        <taxon>Bacteria</taxon>
        <taxon>Bacillati</taxon>
        <taxon>Bacillota</taxon>
        <taxon>Clostridia</taxon>
        <taxon>Peptostreptococcales</taxon>
        <taxon>Peptostreptococcaceae</taxon>
        <taxon>Peptostreptococcus</taxon>
    </lineage>
</organism>
<evidence type="ECO:0000256" key="1">
    <source>
        <dbReference type="ARBA" id="ARBA00005915"/>
    </source>
</evidence>
<gene>
    <name evidence="9" type="ORF">SAMN05216454_10717</name>
</gene>
<dbReference type="GO" id="GO:0008409">
    <property type="term" value="F:5'-3' exonuclease activity"/>
    <property type="evidence" value="ECO:0007669"/>
    <property type="project" value="InterPro"/>
</dbReference>
<evidence type="ECO:0000259" key="6">
    <source>
        <dbReference type="Pfam" id="PF01368"/>
    </source>
</evidence>
<evidence type="ECO:0000256" key="5">
    <source>
        <dbReference type="ARBA" id="ARBA00022839"/>
    </source>
</evidence>
<dbReference type="InterPro" id="IPR004610">
    <property type="entry name" value="RecJ"/>
</dbReference>
<dbReference type="GO" id="GO:0003676">
    <property type="term" value="F:nucleic acid binding"/>
    <property type="evidence" value="ECO:0007669"/>
    <property type="project" value="InterPro"/>
</dbReference>
<dbReference type="Pfam" id="PF02272">
    <property type="entry name" value="DHHA1"/>
    <property type="match status" value="1"/>
</dbReference>
<dbReference type="EMBL" id="FODF01000007">
    <property type="protein sequence ID" value="SEN62676.1"/>
    <property type="molecule type" value="Genomic_DNA"/>
</dbReference>
<dbReference type="PANTHER" id="PTHR30255">
    <property type="entry name" value="SINGLE-STRANDED-DNA-SPECIFIC EXONUCLEASE RECJ"/>
    <property type="match status" value="1"/>
</dbReference>
<dbReference type="STRING" id="215200.SAMN05216454_10717"/>
<dbReference type="OrthoDB" id="9809852at2"/>
<sequence length="851" mass="98053">MKKWLLKEKSMPHGNSATEYLGIDKNIADIMINRGIEKLEDIKMYINPSFDFLRDPFLLKGMDRAVSRIKEAISNKEKICIYGDYDVDGVSSTSILKIYFDSIGYPVQYYIPNRLEEGYGLNEDAVKYVYELGTQLMITVDCGITSIKEVEVANELGMDVIITDHHECQGEVPNAYSVINPKQEACPYPFKGICGCGVAFKLIHGLSGEDFKKDIRKYIEIVSLATICDVMPVLDENRIIVKNGLELIGSGDNIGMRELVKVCGLEDTKIRSSHLGFAIGPRINASGRLGYSNLGVELFTTKDKKEAEKLALAMDMKNEERQLIEARIYQEAEEMLKSNPRFKDDKVLVLAGENWHHGIIGIVASKLTEKYYKPTVLLCIEGDEATGSARSIKGFDMFASLSECKELMEKFGGHEQAAGLTVKVENIDKLRDKINEIADYELEQEDLIEEIKIEYEIDEKIVDLAFVDKLHILEPFGIKNPTPYFLLRDCYVKNAYLIGKDKNHLKLNIEKSRDFECIGFGLSHLMDNFDIGDLVDIVFQIDENTFNGNTKVQLLLKDIRLSRPENILKYPNNMKEIEKLLNIDNIEKAISKYRSSNKEQEEYFYNREINNLNEIDLIDSNKSKIHDKKYNLSERKIGYICKKEKKKETEDKNAVEIARIQYITDLLDDGDLLIVNSMNGYYRAKSDINLLSDKKIDYIFLSNIDKTDFKVYNKLIMYDYFDNCNEIEYILESKRNDSEFLINFNSSDYVYIRNKNRESFFNRDEFVLAYKFFMANKGLSMKYSEFVHNLGLSPIKVHIILKVLSTENLIKYSVDYDNDLFEFELLPKPKNKLNLEENNIVSFFNSKKVIN</sequence>
<dbReference type="Pfam" id="PF17768">
    <property type="entry name" value="RecJ_OB"/>
    <property type="match status" value="1"/>
</dbReference>
<dbReference type="Gene3D" id="3.10.310.30">
    <property type="match status" value="1"/>
</dbReference>
<dbReference type="NCBIfam" id="TIGR00644">
    <property type="entry name" value="recJ"/>
    <property type="match status" value="1"/>
</dbReference>
<evidence type="ECO:0000256" key="3">
    <source>
        <dbReference type="ARBA" id="ARBA00022722"/>
    </source>
</evidence>
<keyword evidence="4" id="KW-0378">Hydrolase</keyword>
<dbReference type="InterPro" id="IPR003156">
    <property type="entry name" value="DHHA1_dom"/>
</dbReference>
<dbReference type="InterPro" id="IPR041122">
    <property type="entry name" value="RecJ_OB"/>
</dbReference>
<dbReference type="InterPro" id="IPR038763">
    <property type="entry name" value="DHH_sf"/>
</dbReference>
<protein>
    <recommendedName>
        <fullName evidence="2">Single-stranded-DNA-specific exonuclease RecJ</fullName>
    </recommendedName>
</protein>
<evidence type="ECO:0000313" key="9">
    <source>
        <dbReference type="EMBL" id="SEN62676.1"/>
    </source>
</evidence>
<dbReference type="Pfam" id="PF01368">
    <property type="entry name" value="DHH"/>
    <property type="match status" value="1"/>
</dbReference>
<comment type="similarity">
    <text evidence="1">Belongs to the RecJ family.</text>
</comment>
<dbReference type="AlphaFoldDB" id="A0A1H8I3R6"/>
<dbReference type="GO" id="GO:0006310">
    <property type="term" value="P:DNA recombination"/>
    <property type="evidence" value="ECO:0007669"/>
    <property type="project" value="InterPro"/>
</dbReference>
<evidence type="ECO:0000313" key="10">
    <source>
        <dbReference type="Proteomes" id="UP000199512"/>
    </source>
</evidence>
<dbReference type="RefSeq" id="WP_091975479.1">
    <property type="nucleotide sequence ID" value="NZ_FODF01000007.1"/>
</dbReference>
<feature type="domain" description="DDH" evidence="6">
    <location>
        <begin position="78"/>
        <end position="225"/>
    </location>
</feature>
<keyword evidence="3" id="KW-0540">Nuclease</keyword>
<dbReference type="SUPFAM" id="SSF64182">
    <property type="entry name" value="DHH phosphoesterases"/>
    <property type="match status" value="1"/>
</dbReference>
<evidence type="ECO:0000259" key="7">
    <source>
        <dbReference type="Pfam" id="PF02272"/>
    </source>
</evidence>
<keyword evidence="10" id="KW-1185">Reference proteome</keyword>
<dbReference type="Gene3D" id="3.90.1640.30">
    <property type="match status" value="1"/>
</dbReference>